<reference evidence="1 2" key="1">
    <citation type="journal article" date="2021" name="Hortic Res">
        <title>Chromosome-scale assembly of the Dendrobium chrysotoxum genome enhances the understanding of orchid evolution.</title>
        <authorList>
            <person name="Zhang Y."/>
            <person name="Zhang G.Q."/>
            <person name="Zhang D."/>
            <person name="Liu X.D."/>
            <person name="Xu X.Y."/>
            <person name="Sun W.H."/>
            <person name="Yu X."/>
            <person name="Zhu X."/>
            <person name="Wang Z.W."/>
            <person name="Zhao X."/>
            <person name="Zhong W.Y."/>
            <person name="Chen H."/>
            <person name="Yin W.L."/>
            <person name="Huang T."/>
            <person name="Niu S.C."/>
            <person name="Liu Z.J."/>
        </authorList>
    </citation>
    <scope>NUCLEOTIDE SEQUENCE [LARGE SCALE GENOMIC DNA]</scope>
    <source>
        <strain evidence="1">Lindl</strain>
    </source>
</reference>
<proteinExistence type="predicted"/>
<evidence type="ECO:0000313" key="1">
    <source>
        <dbReference type="EMBL" id="KAH0453728.1"/>
    </source>
</evidence>
<gene>
    <name evidence="1" type="ORF">IEQ34_018052</name>
</gene>
<organism evidence="1 2">
    <name type="scientific">Dendrobium chrysotoxum</name>
    <name type="common">Orchid</name>
    <dbReference type="NCBI Taxonomy" id="161865"/>
    <lineage>
        <taxon>Eukaryota</taxon>
        <taxon>Viridiplantae</taxon>
        <taxon>Streptophyta</taxon>
        <taxon>Embryophyta</taxon>
        <taxon>Tracheophyta</taxon>
        <taxon>Spermatophyta</taxon>
        <taxon>Magnoliopsida</taxon>
        <taxon>Liliopsida</taxon>
        <taxon>Asparagales</taxon>
        <taxon>Orchidaceae</taxon>
        <taxon>Epidendroideae</taxon>
        <taxon>Malaxideae</taxon>
        <taxon>Dendrobiinae</taxon>
        <taxon>Dendrobium</taxon>
    </lineage>
</organism>
<accession>A0AAV7GDG5</accession>
<evidence type="ECO:0000313" key="2">
    <source>
        <dbReference type="Proteomes" id="UP000775213"/>
    </source>
</evidence>
<name>A0AAV7GDG5_DENCH</name>
<protein>
    <submittedName>
        <fullName evidence="1">Uncharacterized protein</fullName>
    </submittedName>
</protein>
<dbReference type="AlphaFoldDB" id="A0AAV7GDG5"/>
<dbReference type="EMBL" id="JAGFBR010000016">
    <property type="protein sequence ID" value="KAH0453728.1"/>
    <property type="molecule type" value="Genomic_DNA"/>
</dbReference>
<comment type="caution">
    <text evidence="1">The sequence shown here is derived from an EMBL/GenBank/DDBJ whole genome shotgun (WGS) entry which is preliminary data.</text>
</comment>
<sequence length="160" mass="18264">MIKQLVVLFLSWYNETKLVSRHLFVYQLVLLTEGTPEFACLGVLILLGCGDSHIVSLPLPALSILVARSLDLELRVIEKRPSTYTKNLTLLRDQKPRTNEKSKKQTQVENHCGALEYRKKWKRFLAMRKTDLLPGFDAVDIVVVSMKFDFGSKSIKAERG</sequence>
<keyword evidence="2" id="KW-1185">Reference proteome</keyword>
<dbReference type="Proteomes" id="UP000775213">
    <property type="component" value="Unassembled WGS sequence"/>
</dbReference>